<dbReference type="EMBL" id="DVKS01000189">
    <property type="protein sequence ID" value="HIT42675.1"/>
    <property type="molecule type" value="Genomic_DNA"/>
</dbReference>
<feature type="transmembrane region" description="Helical" evidence="1">
    <location>
        <begin position="575"/>
        <end position="596"/>
    </location>
</feature>
<keyword evidence="1" id="KW-0472">Membrane</keyword>
<evidence type="ECO:0000256" key="1">
    <source>
        <dbReference type="SAM" id="Phobius"/>
    </source>
</evidence>
<protein>
    <submittedName>
        <fullName evidence="2">Uncharacterized protein</fullName>
    </submittedName>
</protein>
<feature type="transmembrane region" description="Helical" evidence="1">
    <location>
        <begin position="544"/>
        <end position="563"/>
    </location>
</feature>
<sequence length="614" mass="69255">MKTVYKILLAAASVFFVSGLIRICGLSDYIYFNKSFLSAALFLLTVFLSGRTWKEISRNKRWGITAFFLSWLLIFTEILGGSLRLLENQGGVVITAGSILWMFVCAFFLSWLLEPAFFGLLNLCWRLEKTSGVRSGKELKGIFLLSWLVLFAGWIPCFLAFYPGLYCYDMIWQWSMFDSGMYSTHHPLIHTLFAGGIIELGKTLGGSYQAGLALHSLVQMGILTGCMAFALRWLAKCRAPRILWLGTGSFYLFFPFFPVSSISTTKDIIFGGLMLAVFVCLCDMVMEKRIYRGWKLGAFLFAAVLMGLFRNNAVYGLAFLAVCLFAAAGIGRLQKPSGHENGNDQYAAGFSRDGRRTARRPMTFTAQMAILLSVVILGIQGGFWGLEKGLHAQKGSVAEMLSMPVQQLARTYVYHQDDISMEDKTLLFSYLPEENLNGYKYYVSDPVKAGLNQEYLEENTGDFVKLWAGLGLQYPKEYLLAPLYNMMGLWYLGGDSSCYVEYEMSEPFDEEHAVETRSILPGLREVYCWFTDENLQENLPGLSIFFYTSFYVWAVLTAAFFALARRKYLHQIPVLFLGGYILTLVLGPCVTVRYLLGVIMAVPVLWICVTREEA</sequence>
<evidence type="ECO:0000313" key="2">
    <source>
        <dbReference type="EMBL" id="HIT42675.1"/>
    </source>
</evidence>
<feature type="transmembrane region" description="Helical" evidence="1">
    <location>
        <begin position="242"/>
        <end position="262"/>
    </location>
</feature>
<gene>
    <name evidence="2" type="ORF">IAB60_11385</name>
</gene>
<feature type="transmembrane region" description="Helical" evidence="1">
    <location>
        <begin position="99"/>
        <end position="121"/>
    </location>
</feature>
<name>A0A9D1GKM6_9FIRM</name>
<accession>A0A9D1GKM6</accession>
<feature type="transmembrane region" description="Helical" evidence="1">
    <location>
        <begin position="142"/>
        <end position="162"/>
    </location>
</feature>
<evidence type="ECO:0000313" key="3">
    <source>
        <dbReference type="Proteomes" id="UP000886860"/>
    </source>
</evidence>
<organism evidence="2 3">
    <name type="scientific">Candidatus Caccovicinus merdipullorum</name>
    <dbReference type="NCBI Taxonomy" id="2840724"/>
    <lineage>
        <taxon>Bacteria</taxon>
        <taxon>Bacillati</taxon>
        <taxon>Bacillota</taxon>
        <taxon>Clostridia</taxon>
        <taxon>Eubacteriales</taxon>
        <taxon>Candidatus Caccovicinus</taxon>
    </lineage>
</organism>
<reference evidence="2" key="2">
    <citation type="journal article" date="2021" name="PeerJ">
        <title>Extensive microbial diversity within the chicken gut microbiome revealed by metagenomics and culture.</title>
        <authorList>
            <person name="Gilroy R."/>
            <person name="Ravi A."/>
            <person name="Getino M."/>
            <person name="Pursley I."/>
            <person name="Horton D.L."/>
            <person name="Alikhan N.F."/>
            <person name="Baker D."/>
            <person name="Gharbi K."/>
            <person name="Hall N."/>
            <person name="Watson M."/>
            <person name="Adriaenssens E.M."/>
            <person name="Foster-Nyarko E."/>
            <person name="Jarju S."/>
            <person name="Secka A."/>
            <person name="Antonio M."/>
            <person name="Oren A."/>
            <person name="Chaudhuri R.R."/>
            <person name="La Ragione R."/>
            <person name="Hildebrand F."/>
            <person name="Pallen M.J."/>
        </authorList>
    </citation>
    <scope>NUCLEOTIDE SEQUENCE</scope>
    <source>
        <strain evidence="2">CHK123-3438</strain>
    </source>
</reference>
<feature type="transmembrane region" description="Helical" evidence="1">
    <location>
        <begin position="268"/>
        <end position="286"/>
    </location>
</feature>
<dbReference type="Pfam" id="PF19484">
    <property type="entry name" value="DUF6020"/>
    <property type="match status" value="2"/>
</dbReference>
<feature type="transmembrane region" description="Helical" evidence="1">
    <location>
        <begin position="212"/>
        <end position="235"/>
    </location>
</feature>
<keyword evidence="1" id="KW-1133">Transmembrane helix</keyword>
<feature type="transmembrane region" description="Helical" evidence="1">
    <location>
        <begin position="62"/>
        <end position="79"/>
    </location>
</feature>
<dbReference type="AlphaFoldDB" id="A0A9D1GKM6"/>
<feature type="transmembrane region" description="Helical" evidence="1">
    <location>
        <begin position="364"/>
        <end position="386"/>
    </location>
</feature>
<feature type="transmembrane region" description="Helical" evidence="1">
    <location>
        <begin position="29"/>
        <end position="50"/>
    </location>
</feature>
<keyword evidence="1" id="KW-0812">Transmembrane</keyword>
<proteinExistence type="predicted"/>
<comment type="caution">
    <text evidence="2">The sequence shown here is derived from an EMBL/GenBank/DDBJ whole genome shotgun (WGS) entry which is preliminary data.</text>
</comment>
<dbReference type="Proteomes" id="UP000886860">
    <property type="component" value="Unassembled WGS sequence"/>
</dbReference>
<dbReference type="InterPro" id="IPR046062">
    <property type="entry name" value="DUF6020"/>
</dbReference>
<reference evidence="2" key="1">
    <citation type="submission" date="2020-10" db="EMBL/GenBank/DDBJ databases">
        <authorList>
            <person name="Gilroy R."/>
        </authorList>
    </citation>
    <scope>NUCLEOTIDE SEQUENCE</scope>
    <source>
        <strain evidence="2">CHK123-3438</strain>
    </source>
</reference>
<feature type="transmembrane region" description="Helical" evidence="1">
    <location>
        <begin position="315"/>
        <end position="333"/>
    </location>
</feature>